<accession>A0AAV3XIZ0</accession>
<organism evidence="1 2">
    <name type="scientific">Microseira wollei NIES-4236</name>
    <dbReference type="NCBI Taxonomy" id="2530354"/>
    <lineage>
        <taxon>Bacteria</taxon>
        <taxon>Bacillati</taxon>
        <taxon>Cyanobacteriota</taxon>
        <taxon>Cyanophyceae</taxon>
        <taxon>Oscillatoriophycideae</taxon>
        <taxon>Aerosakkonematales</taxon>
        <taxon>Aerosakkonemataceae</taxon>
        <taxon>Microseira</taxon>
    </lineage>
</organism>
<dbReference type="AlphaFoldDB" id="A0AAV3XIZ0"/>
<keyword evidence="2" id="KW-1185">Reference proteome</keyword>
<protein>
    <recommendedName>
        <fullName evidence="3">Transposase</fullName>
    </recommendedName>
</protein>
<dbReference type="RefSeq" id="WP_226591081.1">
    <property type="nucleotide sequence ID" value="NZ_BLAY01000187.1"/>
</dbReference>
<evidence type="ECO:0000313" key="1">
    <source>
        <dbReference type="EMBL" id="GET42887.1"/>
    </source>
</evidence>
<sequence>MNSNQDRCCSSNGHMWAIALFLPEAKYCIISRFRNRQDADDCARFLQRTVPSGKFEVIFVPGEIQI</sequence>
<dbReference type="EMBL" id="BLAY01000187">
    <property type="protein sequence ID" value="GET42887.1"/>
    <property type="molecule type" value="Genomic_DNA"/>
</dbReference>
<dbReference type="Proteomes" id="UP001050975">
    <property type="component" value="Unassembled WGS sequence"/>
</dbReference>
<evidence type="ECO:0008006" key="3">
    <source>
        <dbReference type="Google" id="ProtNLM"/>
    </source>
</evidence>
<gene>
    <name evidence="1" type="ORF">MiSe_77050</name>
</gene>
<proteinExistence type="predicted"/>
<reference evidence="1" key="1">
    <citation type="submission" date="2019-10" db="EMBL/GenBank/DDBJ databases">
        <title>Draft genome sequece of Microseira wollei NIES-4236.</title>
        <authorList>
            <person name="Yamaguchi H."/>
            <person name="Suzuki S."/>
            <person name="Kawachi M."/>
        </authorList>
    </citation>
    <scope>NUCLEOTIDE SEQUENCE</scope>
    <source>
        <strain evidence="1">NIES-4236</strain>
    </source>
</reference>
<comment type="caution">
    <text evidence="1">The sequence shown here is derived from an EMBL/GenBank/DDBJ whole genome shotgun (WGS) entry which is preliminary data.</text>
</comment>
<evidence type="ECO:0000313" key="2">
    <source>
        <dbReference type="Proteomes" id="UP001050975"/>
    </source>
</evidence>
<name>A0AAV3XIZ0_9CYAN</name>